<evidence type="ECO:0000313" key="13">
    <source>
        <dbReference type="Proteomes" id="UP001310890"/>
    </source>
</evidence>
<dbReference type="SUPFAM" id="SSF58038">
    <property type="entry name" value="SNARE fusion complex"/>
    <property type="match status" value="1"/>
</dbReference>
<keyword evidence="5" id="KW-0653">Protein transport</keyword>
<feature type="region of interest" description="Disordered" evidence="9">
    <location>
        <begin position="107"/>
        <end position="134"/>
    </location>
</feature>
<dbReference type="InterPro" id="IPR000727">
    <property type="entry name" value="T_SNARE_dom"/>
</dbReference>
<evidence type="ECO:0000256" key="9">
    <source>
        <dbReference type="SAM" id="MobiDB-lite"/>
    </source>
</evidence>
<evidence type="ECO:0000313" key="12">
    <source>
        <dbReference type="EMBL" id="KAK5117233.1"/>
    </source>
</evidence>
<dbReference type="CDD" id="cd15859">
    <property type="entry name" value="SNARE_SYN8"/>
    <property type="match status" value="1"/>
</dbReference>
<keyword evidence="7" id="KW-0175">Coiled coil</keyword>
<keyword evidence="3" id="KW-0813">Transport</keyword>
<dbReference type="Pfam" id="PF05739">
    <property type="entry name" value="SNARE"/>
    <property type="match status" value="1"/>
</dbReference>
<dbReference type="GO" id="GO:0015031">
    <property type="term" value="P:protein transport"/>
    <property type="evidence" value="ECO:0007669"/>
    <property type="project" value="UniProtKB-KW"/>
</dbReference>
<dbReference type="Proteomes" id="UP001310890">
    <property type="component" value="Unassembled WGS sequence"/>
</dbReference>
<dbReference type="PANTHER" id="PTHR12791">
    <property type="entry name" value="GOLGI SNARE BET1-RELATED"/>
    <property type="match status" value="1"/>
</dbReference>
<evidence type="ECO:0000256" key="8">
    <source>
        <dbReference type="ARBA" id="ARBA00023136"/>
    </source>
</evidence>
<keyword evidence="4 10" id="KW-0812">Transmembrane</keyword>
<accession>A0AAN7YRZ8</accession>
<reference evidence="12" key="1">
    <citation type="submission" date="2023-08" db="EMBL/GenBank/DDBJ databases">
        <title>Black Yeasts Isolated from many extreme environments.</title>
        <authorList>
            <person name="Coleine C."/>
            <person name="Stajich J.E."/>
            <person name="Selbmann L."/>
        </authorList>
    </citation>
    <scope>NUCLEOTIDE SEQUENCE</scope>
    <source>
        <strain evidence="12">CCFEE 5401</strain>
    </source>
</reference>
<organism evidence="12 13">
    <name type="scientific">Meristemomyces frigidus</name>
    <dbReference type="NCBI Taxonomy" id="1508187"/>
    <lineage>
        <taxon>Eukaryota</taxon>
        <taxon>Fungi</taxon>
        <taxon>Dikarya</taxon>
        <taxon>Ascomycota</taxon>
        <taxon>Pezizomycotina</taxon>
        <taxon>Dothideomycetes</taxon>
        <taxon>Dothideomycetidae</taxon>
        <taxon>Mycosphaerellales</taxon>
        <taxon>Teratosphaeriaceae</taxon>
        <taxon>Meristemomyces</taxon>
    </lineage>
</organism>
<dbReference type="Gene3D" id="1.20.5.110">
    <property type="match status" value="1"/>
</dbReference>
<dbReference type="EMBL" id="JAVRRL010000005">
    <property type="protein sequence ID" value="KAK5117233.1"/>
    <property type="molecule type" value="Genomic_DNA"/>
</dbReference>
<evidence type="ECO:0000256" key="4">
    <source>
        <dbReference type="ARBA" id="ARBA00022692"/>
    </source>
</evidence>
<evidence type="ECO:0000256" key="2">
    <source>
        <dbReference type="ARBA" id="ARBA00004308"/>
    </source>
</evidence>
<evidence type="ECO:0000256" key="10">
    <source>
        <dbReference type="SAM" id="Phobius"/>
    </source>
</evidence>
<dbReference type="AlphaFoldDB" id="A0AAN7YRZ8"/>
<feature type="compositionally biased region" description="Polar residues" evidence="9">
    <location>
        <begin position="160"/>
        <end position="170"/>
    </location>
</feature>
<keyword evidence="8 10" id="KW-0472">Membrane</keyword>
<gene>
    <name evidence="12" type="ORF">LTR62_005850</name>
</gene>
<dbReference type="SMART" id="SM00397">
    <property type="entry name" value="t_SNARE"/>
    <property type="match status" value="1"/>
</dbReference>
<feature type="domain" description="T-SNARE coiled-coil homology" evidence="11">
    <location>
        <begin position="175"/>
        <end position="237"/>
    </location>
</feature>
<keyword evidence="6 10" id="KW-1133">Transmembrane helix</keyword>
<name>A0AAN7YRZ8_9PEZI</name>
<evidence type="ECO:0000256" key="6">
    <source>
        <dbReference type="ARBA" id="ARBA00022989"/>
    </source>
</evidence>
<dbReference type="GO" id="GO:0006896">
    <property type="term" value="P:Golgi to vacuole transport"/>
    <property type="evidence" value="ECO:0007669"/>
    <property type="project" value="UniProtKB-ARBA"/>
</dbReference>
<comment type="subcellular location">
    <subcellularLocation>
        <location evidence="2">Endomembrane system</location>
    </subcellularLocation>
    <subcellularLocation>
        <location evidence="1">Membrane</location>
        <topology evidence="1">Single-pass membrane protein</topology>
    </subcellularLocation>
</comment>
<dbReference type="GO" id="GO:0061025">
    <property type="term" value="P:membrane fusion"/>
    <property type="evidence" value="ECO:0007669"/>
    <property type="project" value="UniProtKB-ARBA"/>
</dbReference>
<feature type="transmembrane region" description="Helical" evidence="10">
    <location>
        <begin position="245"/>
        <end position="264"/>
    </location>
</feature>
<evidence type="ECO:0000259" key="11">
    <source>
        <dbReference type="PROSITE" id="PS50192"/>
    </source>
</evidence>
<dbReference type="GO" id="GO:0005768">
    <property type="term" value="C:endosome"/>
    <property type="evidence" value="ECO:0007669"/>
    <property type="project" value="UniProtKB-ARBA"/>
</dbReference>
<proteinExistence type="predicted"/>
<feature type="region of interest" description="Disordered" evidence="9">
    <location>
        <begin position="152"/>
        <end position="173"/>
    </location>
</feature>
<evidence type="ECO:0000256" key="1">
    <source>
        <dbReference type="ARBA" id="ARBA00004167"/>
    </source>
</evidence>
<evidence type="ECO:0000256" key="5">
    <source>
        <dbReference type="ARBA" id="ARBA00022927"/>
    </source>
</evidence>
<evidence type="ECO:0000256" key="7">
    <source>
        <dbReference type="ARBA" id="ARBA00023054"/>
    </source>
</evidence>
<comment type="caution">
    <text evidence="12">The sequence shown here is derived from an EMBL/GenBank/DDBJ whole genome shotgun (WGS) entry which is preliminary data.</text>
</comment>
<dbReference type="GO" id="GO:0016020">
    <property type="term" value="C:membrane"/>
    <property type="evidence" value="ECO:0007669"/>
    <property type="project" value="UniProtKB-SubCell"/>
</dbReference>
<protein>
    <recommendedName>
        <fullName evidence="11">t-SNARE coiled-coil homology domain-containing protein</fullName>
    </recommendedName>
</protein>
<evidence type="ECO:0000256" key="3">
    <source>
        <dbReference type="ARBA" id="ARBA00022448"/>
    </source>
</evidence>
<dbReference type="PROSITE" id="PS50192">
    <property type="entry name" value="T_SNARE"/>
    <property type="match status" value="1"/>
</dbReference>
<dbReference type="FunFam" id="1.20.5.110:FF:000060">
    <property type="entry name" value="SNARE complex subunit (Syn8)"/>
    <property type="match status" value="1"/>
</dbReference>
<sequence length="265" mass="29848">MASLHQLFLLADHLKLSLLERQRAVILNLDSTKQDGHIRSSLSGLKTGLDALEAGNDDSDLDHSQDLSRLRRQYDDLNAQFSSNPSATVPAQLQQPNDENLREDFAAAQRRPSPGQNRNSKNVRFRDNADAPELDAEEIANRAALLGDQERYQDEPEGTPDQSHLDNQQIHAHHKQVIKDQDEQLDALGLSVRRQRLLGIEMGNELEGQNEMLDDVERGVDRHTSTLGRARRRLGDVARKNKGNWSWITIGILICVLVLLIILLK</sequence>